<organism evidence="4 5">
    <name type="scientific">Staphylococcus felis</name>
    <dbReference type="NCBI Taxonomy" id="46127"/>
    <lineage>
        <taxon>Bacteria</taxon>
        <taxon>Bacillati</taxon>
        <taxon>Bacillota</taxon>
        <taxon>Bacilli</taxon>
        <taxon>Bacillales</taxon>
        <taxon>Staphylococcaceae</taxon>
        <taxon>Staphylococcus</taxon>
    </lineage>
</organism>
<keyword evidence="2" id="KW-0067">ATP-binding</keyword>
<dbReference type="InterPro" id="IPR004143">
    <property type="entry name" value="BPL_LPL_catalytic"/>
</dbReference>
<dbReference type="AlphaFoldDB" id="A0A3E0IPD2"/>
<dbReference type="GO" id="GO:0005737">
    <property type="term" value="C:cytoplasm"/>
    <property type="evidence" value="ECO:0007669"/>
    <property type="project" value="TreeGrafter"/>
</dbReference>
<comment type="catalytic activity">
    <reaction evidence="2">
        <text>biotin + L-lysyl-[protein] + ATP = N(6)-biotinyl-L-lysyl-[protein] + AMP + diphosphate + H(+)</text>
        <dbReference type="Rhea" id="RHEA:11756"/>
        <dbReference type="Rhea" id="RHEA-COMP:9752"/>
        <dbReference type="Rhea" id="RHEA-COMP:10505"/>
        <dbReference type="ChEBI" id="CHEBI:15378"/>
        <dbReference type="ChEBI" id="CHEBI:29969"/>
        <dbReference type="ChEBI" id="CHEBI:30616"/>
        <dbReference type="ChEBI" id="CHEBI:33019"/>
        <dbReference type="ChEBI" id="CHEBI:57586"/>
        <dbReference type="ChEBI" id="CHEBI:83144"/>
        <dbReference type="ChEBI" id="CHEBI:456215"/>
        <dbReference type="EC" id="6.3.4.15"/>
    </reaction>
</comment>
<dbReference type="Gene3D" id="2.30.30.100">
    <property type="match status" value="1"/>
</dbReference>
<keyword evidence="2" id="KW-0805">Transcription regulation</keyword>
<keyword evidence="1 2" id="KW-0436">Ligase</keyword>
<comment type="caution">
    <text evidence="2">Lacks conserved residue(s) required for the propagation of feature annotation.</text>
</comment>
<dbReference type="GO" id="GO:0009249">
    <property type="term" value="P:protein lipoylation"/>
    <property type="evidence" value="ECO:0007669"/>
    <property type="project" value="UniProtKB-ARBA"/>
</dbReference>
<dbReference type="EC" id="6.3.4.15" evidence="2"/>
<dbReference type="Gene3D" id="1.10.10.10">
    <property type="entry name" value="Winged helix-like DNA-binding domain superfamily/Winged helix DNA-binding domain"/>
    <property type="match status" value="1"/>
</dbReference>
<dbReference type="InterPro" id="IPR036390">
    <property type="entry name" value="WH_DNA-bd_sf"/>
</dbReference>
<evidence type="ECO:0000313" key="4">
    <source>
        <dbReference type="EMBL" id="REH94822.1"/>
    </source>
</evidence>
<reference evidence="4 5" key="1">
    <citation type="journal article" date="2018" name="Vet. Microbiol.">
        <title>Characterisation of Staphylococcus felis isolated from cats using whole genome sequencing.</title>
        <authorList>
            <person name="Worthing K."/>
            <person name="Pang S."/>
            <person name="Trott D.J."/>
            <person name="Abraham S."/>
            <person name="Coombs G.W."/>
            <person name="Jordan D."/>
            <person name="McIntyre L."/>
            <person name="Davies M.R."/>
            <person name="Norris J."/>
        </authorList>
    </citation>
    <scope>NUCLEOTIDE SEQUENCE [LARGE SCALE GENOMIC DNA]</scope>
    <source>
        <strain evidence="4 5">F9</strain>
    </source>
</reference>
<dbReference type="Pfam" id="PF03099">
    <property type="entry name" value="BPL_LplA_LipB"/>
    <property type="match status" value="1"/>
</dbReference>
<keyword evidence="2" id="KW-0092">Biotin</keyword>
<dbReference type="Proteomes" id="UP000256562">
    <property type="component" value="Unassembled WGS sequence"/>
</dbReference>
<evidence type="ECO:0000256" key="2">
    <source>
        <dbReference type="HAMAP-Rule" id="MF_00978"/>
    </source>
</evidence>
<protein>
    <recommendedName>
        <fullName evidence="2">Bifunctional ligase/repressor BirA</fullName>
    </recommendedName>
    <alternativeName>
        <fullName evidence="2">Biotin--[acetyl-CoA-carboxylase] ligase</fullName>
        <ecNumber evidence="2">6.3.4.15</ecNumber>
    </alternativeName>
    <alternativeName>
        <fullName evidence="2">Biotin--protein ligase</fullName>
    </alternativeName>
    <alternativeName>
        <fullName evidence="2">Biotin-[acetyl-CoA carboxylase] synthetase</fullName>
    </alternativeName>
</protein>
<dbReference type="GO" id="GO:0006355">
    <property type="term" value="P:regulation of DNA-templated transcription"/>
    <property type="evidence" value="ECO:0007669"/>
    <property type="project" value="UniProtKB-UniRule"/>
</dbReference>
<dbReference type="InterPro" id="IPR004408">
    <property type="entry name" value="Biotin_CoA_COase_ligase"/>
</dbReference>
<keyword evidence="2" id="KW-0547">Nucleotide-binding</keyword>
<name>A0A3E0IPD2_9STAP</name>
<dbReference type="GO" id="GO:0003677">
    <property type="term" value="F:DNA binding"/>
    <property type="evidence" value="ECO:0007669"/>
    <property type="project" value="UniProtKB-UniRule"/>
</dbReference>
<comment type="caution">
    <text evidence="4">The sequence shown here is derived from an EMBL/GenBank/DDBJ whole genome shotgun (WGS) entry which is preliminary data.</text>
</comment>
<comment type="function">
    <text evidence="2">Acts both as a biotin--[acetyl-CoA-carboxylase] ligase and a repressor.</text>
</comment>
<dbReference type="HAMAP" id="MF_00978">
    <property type="entry name" value="Bifunct_BirA"/>
    <property type="match status" value="1"/>
</dbReference>
<dbReference type="CDD" id="cd16442">
    <property type="entry name" value="BPL"/>
    <property type="match status" value="1"/>
</dbReference>
<dbReference type="InterPro" id="IPR008988">
    <property type="entry name" value="Transcriptional_repressor_C"/>
</dbReference>
<dbReference type="GO" id="GO:0016740">
    <property type="term" value="F:transferase activity"/>
    <property type="evidence" value="ECO:0007669"/>
    <property type="project" value="UniProtKB-ARBA"/>
</dbReference>
<dbReference type="PANTHER" id="PTHR12835">
    <property type="entry name" value="BIOTIN PROTEIN LIGASE"/>
    <property type="match status" value="1"/>
</dbReference>
<proteinExistence type="inferred from homology"/>
<sequence length="324" mass="37394">MSKYRETILKLITDVAPNYISGETIAQQLNISRMTVKKAIDQLKEEGLSIDSVHNKGHRLNTYPLNWYKGILDSMLSHNTLVKTCFVYDRLDSTQLVAKKTLINTEEPFLVISDEQTAGTGRFKRPWQSPKGKGLWMSIVLKPDIPFSMLTTFNLFMSLAICETIQTFSNDLVQIKWPNDIYIKDKKVCGFLTEMIANADGVEAVICGIGININHDLEDFDPSIHDTATSIKLHHQNEKVNRYQFLDQLLKNIEQRYSQFLTQPFTAIKKDYIESSNIWNRRLRFTEGSRQFWGYVIEIDDQGFLHVEDEHGTVQRLMSADIEF</sequence>
<dbReference type="RefSeq" id="WP_116094439.1">
    <property type="nucleotide sequence ID" value="NZ_CP094725.1"/>
</dbReference>
<feature type="binding site" evidence="2">
    <location>
        <position position="187"/>
    </location>
    <ligand>
        <name>biotin</name>
        <dbReference type="ChEBI" id="CHEBI:57586"/>
    </ligand>
</feature>
<dbReference type="InterPro" id="IPR030855">
    <property type="entry name" value="Bifunct_BirA"/>
</dbReference>
<gene>
    <name evidence="2" type="primary">birA</name>
    <name evidence="4" type="ORF">DOS83_07070</name>
</gene>
<comment type="similarity">
    <text evidence="2">Belongs to the biotin--protein ligase family.</text>
</comment>
<feature type="domain" description="BPL/LPL catalytic" evidence="3">
    <location>
        <begin position="80"/>
        <end position="261"/>
    </location>
</feature>
<dbReference type="Gene3D" id="3.30.930.10">
    <property type="entry name" value="Bira Bifunctional Protein, Domain 2"/>
    <property type="match status" value="1"/>
</dbReference>
<dbReference type="GO" id="GO:0004077">
    <property type="term" value="F:biotin--[biotin carboxyl-carrier protein] ligase activity"/>
    <property type="evidence" value="ECO:0007669"/>
    <property type="project" value="UniProtKB-UniRule"/>
</dbReference>
<keyword evidence="2" id="KW-0804">Transcription</keyword>
<dbReference type="Pfam" id="PF08279">
    <property type="entry name" value="HTH_11"/>
    <property type="match status" value="1"/>
</dbReference>
<evidence type="ECO:0000256" key="1">
    <source>
        <dbReference type="ARBA" id="ARBA00022598"/>
    </source>
</evidence>
<dbReference type="OrthoDB" id="9807064at2"/>
<dbReference type="SUPFAM" id="SSF50037">
    <property type="entry name" value="C-terminal domain of transcriptional repressors"/>
    <property type="match status" value="1"/>
</dbReference>
<dbReference type="NCBIfam" id="TIGR00121">
    <property type="entry name" value="birA_ligase"/>
    <property type="match status" value="1"/>
</dbReference>
<dbReference type="SUPFAM" id="SSF46785">
    <property type="entry name" value="Winged helix' DNA-binding domain"/>
    <property type="match status" value="1"/>
</dbReference>
<dbReference type="PANTHER" id="PTHR12835:SF5">
    <property type="entry name" value="BIOTIN--PROTEIN LIGASE"/>
    <property type="match status" value="1"/>
</dbReference>
<accession>A0A3E0IPD2</accession>
<dbReference type="EMBL" id="QKXQ01000330">
    <property type="protein sequence ID" value="REH94822.1"/>
    <property type="molecule type" value="Genomic_DNA"/>
</dbReference>
<dbReference type="InterPro" id="IPR013196">
    <property type="entry name" value="HTH_11"/>
</dbReference>
<evidence type="ECO:0000313" key="5">
    <source>
        <dbReference type="Proteomes" id="UP000256562"/>
    </source>
</evidence>
<dbReference type="InterPro" id="IPR045864">
    <property type="entry name" value="aa-tRNA-synth_II/BPL/LPL"/>
</dbReference>
<dbReference type="PROSITE" id="PS51733">
    <property type="entry name" value="BPL_LPL_CATALYTIC"/>
    <property type="match status" value="1"/>
</dbReference>
<feature type="DNA-binding region" description="H-T-H motif" evidence="2">
    <location>
        <begin position="22"/>
        <end position="41"/>
    </location>
</feature>
<dbReference type="SUPFAM" id="SSF55681">
    <property type="entry name" value="Class II aaRS and biotin synthetases"/>
    <property type="match status" value="1"/>
</dbReference>
<dbReference type="GO" id="GO:0005524">
    <property type="term" value="F:ATP binding"/>
    <property type="evidence" value="ECO:0007669"/>
    <property type="project" value="UniProtKB-UniRule"/>
</dbReference>
<evidence type="ECO:0000259" key="3">
    <source>
        <dbReference type="PROSITE" id="PS51733"/>
    </source>
</evidence>
<dbReference type="InterPro" id="IPR036388">
    <property type="entry name" value="WH-like_DNA-bd_sf"/>
</dbReference>
<feature type="binding site" evidence="2">
    <location>
        <position position="116"/>
    </location>
    <ligand>
        <name>biotin</name>
        <dbReference type="ChEBI" id="CHEBI:57586"/>
    </ligand>
</feature>
<keyword evidence="2" id="KW-0238">DNA-binding</keyword>
<keyword evidence="2" id="KW-0678">Repressor</keyword>